<dbReference type="EMBL" id="QPJO01000001">
    <property type="protein sequence ID" value="RCW93680.1"/>
    <property type="molecule type" value="Genomic_DNA"/>
</dbReference>
<keyword evidence="2" id="KW-1185">Reference proteome</keyword>
<dbReference type="OrthoDB" id="9790826at2"/>
<protein>
    <submittedName>
        <fullName evidence="1">HopJ type III effector protein</fullName>
    </submittedName>
</protein>
<evidence type="ECO:0000313" key="1">
    <source>
        <dbReference type="EMBL" id="RCW93680.1"/>
    </source>
</evidence>
<name>A0A368ZIS3_9FLAO</name>
<proteinExistence type="predicted"/>
<dbReference type="Proteomes" id="UP000253436">
    <property type="component" value="Unassembled WGS sequence"/>
</dbReference>
<accession>A0A368ZIS3</accession>
<comment type="caution">
    <text evidence="1">The sequence shown here is derived from an EMBL/GenBank/DDBJ whole genome shotgun (WGS) entry which is preliminary data.</text>
</comment>
<organism evidence="1 2">
    <name type="scientific">Winogradskyella arenosi</name>
    <dbReference type="NCBI Taxonomy" id="533325"/>
    <lineage>
        <taxon>Bacteria</taxon>
        <taxon>Pseudomonadati</taxon>
        <taxon>Bacteroidota</taxon>
        <taxon>Flavobacteriia</taxon>
        <taxon>Flavobacteriales</taxon>
        <taxon>Flavobacteriaceae</taxon>
        <taxon>Winogradskyella</taxon>
    </lineage>
</organism>
<reference evidence="1 2" key="1">
    <citation type="submission" date="2018-07" db="EMBL/GenBank/DDBJ databases">
        <title>Genomic Encyclopedia of Type Strains, Phase III (KMG-III): the genomes of soil and plant-associated and newly described type strains.</title>
        <authorList>
            <person name="Whitman W."/>
        </authorList>
    </citation>
    <scope>NUCLEOTIDE SEQUENCE [LARGE SCALE GENOMIC DNA]</scope>
    <source>
        <strain evidence="1 2">CECT 7958</strain>
    </source>
</reference>
<dbReference type="InterPro" id="IPR038604">
    <property type="entry name" value="HopJ_sf"/>
</dbReference>
<gene>
    <name evidence="1" type="ORF">DFQ08_101478</name>
</gene>
<evidence type="ECO:0000313" key="2">
    <source>
        <dbReference type="Proteomes" id="UP000253436"/>
    </source>
</evidence>
<sequence>MTLEDFLAKLKSQPEAIAFSQTMTVIEAYYQFTPTTFSNGNLENSADENQGSCKLFAFAIDQNLSKTETLACFGAHYFKDVAINPEGTGHQNIRNFIKTGFEGLAFKTFPLNRL</sequence>
<dbReference type="InterPro" id="IPR014984">
    <property type="entry name" value="HopJ"/>
</dbReference>
<dbReference type="Gene3D" id="3.20.160.10">
    <property type="entry name" value="vpa0580 domain like"/>
    <property type="match status" value="1"/>
</dbReference>
<dbReference type="AlphaFoldDB" id="A0A368ZIS3"/>
<dbReference type="RefSeq" id="WP_114308188.1">
    <property type="nucleotide sequence ID" value="NZ_QPJO01000001.1"/>
</dbReference>
<dbReference type="Pfam" id="PF08888">
    <property type="entry name" value="HopJ"/>
    <property type="match status" value="1"/>
</dbReference>